<evidence type="ECO:0000313" key="15">
    <source>
        <dbReference type="Proteomes" id="UP000225740"/>
    </source>
</evidence>
<keyword evidence="9" id="KW-0413">Isomerase</keyword>
<keyword evidence="6 14" id="KW-0347">Helicase</keyword>
<keyword evidence="15" id="KW-1185">Reference proteome</keyword>
<evidence type="ECO:0000256" key="1">
    <source>
        <dbReference type="ARBA" id="ARBA00008428"/>
    </source>
</evidence>
<gene>
    <name evidence="14" type="ORF">CEE69_14360</name>
</gene>
<evidence type="ECO:0000256" key="5">
    <source>
        <dbReference type="ARBA" id="ARBA00022801"/>
    </source>
</evidence>
<dbReference type="GO" id="GO:0005829">
    <property type="term" value="C:cytosol"/>
    <property type="evidence" value="ECO:0007669"/>
    <property type="project" value="TreeGrafter"/>
</dbReference>
<keyword evidence="2" id="KW-0639">Primosome</keyword>
<keyword evidence="5" id="KW-0378">Hydrolase</keyword>
<evidence type="ECO:0000256" key="11">
    <source>
        <dbReference type="ARBA" id="ARBA00048954"/>
    </source>
</evidence>
<dbReference type="OrthoDB" id="9773982at2"/>
<evidence type="ECO:0000256" key="3">
    <source>
        <dbReference type="ARBA" id="ARBA00022705"/>
    </source>
</evidence>
<dbReference type="InterPro" id="IPR016136">
    <property type="entry name" value="DNA_helicase_N/primase_C"/>
</dbReference>
<dbReference type="GO" id="GO:0016787">
    <property type="term" value="F:hydrolase activity"/>
    <property type="evidence" value="ECO:0007669"/>
    <property type="project" value="UniProtKB-KW"/>
</dbReference>
<evidence type="ECO:0000256" key="10">
    <source>
        <dbReference type="ARBA" id="ARBA00044969"/>
    </source>
</evidence>
<sequence length="446" mass="49047">MNELPNDIEAEMGLLGAMVLSPAVIDEIAPVVRAQDFYVEAHQILFNAMALLRADQRPIDITLLVSHLREVGEFERIGGAAHLAKLRNAVGSVANARAYAQIVADRAKSRRIIEIANAAIDEAMSPQNDPMTLAGTMRAKIDQVAADASEGGGCMTLHEAAQMRLELLDHPERSSLGPLLPSGIDCIDDTYGGFRSGGSYVIAARPGKGKSALMKQIANALDLRGRATLLISLEMEEHEIAARILSERLGIDGKLFEVDEQGVCQIPGERMPDLRDAVDDCKHSLMNIQAPKGRHATMEGIAAIARLMKAKHDIKAVAIDYLQLIHKSDRRQSDYETVTECSKACKQLARELGIVVLLLSQLNRDNEKQQKTARRPRLSDLRDSGSIEQDADGVLFLHQPNETVDDYELVVPKWRNDSPGLFDLRLVGEFTKFEPGNFHQEFAGYA</sequence>
<evidence type="ECO:0000256" key="4">
    <source>
        <dbReference type="ARBA" id="ARBA00022741"/>
    </source>
</evidence>
<protein>
    <recommendedName>
        <fullName evidence="10">DNA 5'-3' helicase</fullName>
        <ecNumber evidence="10">5.6.2.3</ecNumber>
    </recommendedName>
</protein>
<dbReference type="PANTHER" id="PTHR30153">
    <property type="entry name" value="REPLICATIVE DNA HELICASE DNAB"/>
    <property type="match status" value="1"/>
</dbReference>
<evidence type="ECO:0000256" key="2">
    <source>
        <dbReference type="ARBA" id="ARBA00022515"/>
    </source>
</evidence>
<keyword evidence="7" id="KW-0067">ATP-binding</keyword>
<dbReference type="InterPro" id="IPR007694">
    <property type="entry name" value="DNA_helicase_DnaB-like_C"/>
</dbReference>
<dbReference type="GO" id="GO:0005524">
    <property type="term" value="F:ATP binding"/>
    <property type="evidence" value="ECO:0007669"/>
    <property type="project" value="UniProtKB-KW"/>
</dbReference>
<dbReference type="PROSITE" id="PS51199">
    <property type="entry name" value="SF4_HELICASE"/>
    <property type="match status" value="1"/>
</dbReference>
<dbReference type="Pfam" id="PF03796">
    <property type="entry name" value="DnaB_C"/>
    <property type="match status" value="1"/>
</dbReference>
<feature type="region of interest" description="Disordered" evidence="12">
    <location>
        <begin position="366"/>
        <end position="385"/>
    </location>
</feature>
<dbReference type="InterPro" id="IPR027417">
    <property type="entry name" value="P-loop_NTPase"/>
</dbReference>
<dbReference type="GeneID" id="90609277"/>
<comment type="catalytic activity">
    <reaction evidence="11">
        <text>ATP + H2O = ADP + phosphate + H(+)</text>
        <dbReference type="Rhea" id="RHEA:13065"/>
        <dbReference type="ChEBI" id="CHEBI:15377"/>
        <dbReference type="ChEBI" id="CHEBI:15378"/>
        <dbReference type="ChEBI" id="CHEBI:30616"/>
        <dbReference type="ChEBI" id="CHEBI:43474"/>
        <dbReference type="ChEBI" id="CHEBI:456216"/>
        <dbReference type="EC" id="5.6.2.3"/>
    </reaction>
</comment>
<dbReference type="PANTHER" id="PTHR30153:SF2">
    <property type="entry name" value="REPLICATIVE DNA HELICASE"/>
    <property type="match status" value="1"/>
</dbReference>
<dbReference type="EMBL" id="NIZW01000010">
    <property type="protein sequence ID" value="PHQ34594.1"/>
    <property type="molecule type" value="Genomic_DNA"/>
</dbReference>
<comment type="caution">
    <text evidence="14">The sequence shown here is derived from an EMBL/GenBank/DDBJ whole genome shotgun (WGS) entry which is preliminary data.</text>
</comment>
<keyword evidence="3" id="KW-0235">DNA replication</keyword>
<evidence type="ECO:0000256" key="6">
    <source>
        <dbReference type="ARBA" id="ARBA00022806"/>
    </source>
</evidence>
<dbReference type="AlphaFoldDB" id="A0A2G1W6C6"/>
<evidence type="ECO:0000313" key="14">
    <source>
        <dbReference type="EMBL" id="PHQ34594.1"/>
    </source>
</evidence>
<dbReference type="GO" id="GO:0006269">
    <property type="term" value="P:DNA replication, synthesis of primer"/>
    <property type="evidence" value="ECO:0007669"/>
    <property type="project" value="UniProtKB-KW"/>
</dbReference>
<dbReference type="InterPro" id="IPR007693">
    <property type="entry name" value="DNA_helicase_DnaB-like_N"/>
</dbReference>
<evidence type="ECO:0000259" key="13">
    <source>
        <dbReference type="PROSITE" id="PS51199"/>
    </source>
</evidence>
<dbReference type="GO" id="GO:0043139">
    <property type="term" value="F:5'-3' DNA helicase activity"/>
    <property type="evidence" value="ECO:0007669"/>
    <property type="project" value="UniProtKB-EC"/>
</dbReference>
<dbReference type="EC" id="5.6.2.3" evidence="10"/>
<evidence type="ECO:0000256" key="12">
    <source>
        <dbReference type="SAM" id="MobiDB-lite"/>
    </source>
</evidence>
<dbReference type="SUPFAM" id="SSF52540">
    <property type="entry name" value="P-loop containing nucleoside triphosphate hydrolases"/>
    <property type="match status" value="1"/>
</dbReference>
<dbReference type="GO" id="GO:1990077">
    <property type="term" value="C:primosome complex"/>
    <property type="evidence" value="ECO:0007669"/>
    <property type="project" value="UniProtKB-KW"/>
</dbReference>
<keyword evidence="8" id="KW-0238">DNA-binding</keyword>
<dbReference type="SUPFAM" id="SSF48024">
    <property type="entry name" value="N-terminal domain of DnaB helicase"/>
    <property type="match status" value="1"/>
</dbReference>
<dbReference type="Proteomes" id="UP000225740">
    <property type="component" value="Unassembled WGS sequence"/>
</dbReference>
<accession>A0A2G1W6C6</accession>
<dbReference type="Pfam" id="PF00772">
    <property type="entry name" value="DnaB"/>
    <property type="match status" value="1"/>
</dbReference>
<keyword evidence="4" id="KW-0547">Nucleotide-binding</keyword>
<dbReference type="RefSeq" id="WP_099261343.1">
    <property type="nucleotide sequence ID" value="NZ_NIZW01000010.1"/>
</dbReference>
<evidence type="ECO:0000256" key="9">
    <source>
        <dbReference type="ARBA" id="ARBA00023235"/>
    </source>
</evidence>
<feature type="domain" description="SF4 helicase" evidence="13">
    <location>
        <begin position="173"/>
        <end position="440"/>
    </location>
</feature>
<evidence type="ECO:0000256" key="7">
    <source>
        <dbReference type="ARBA" id="ARBA00022840"/>
    </source>
</evidence>
<proteinExistence type="inferred from homology"/>
<reference evidence="14 15" key="1">
    <citation type="submission" date="2017-06" db="EMBL/GenBank/DDBJ databases">
        <title>Description of Rhodopirellula bahusiensis sp. nov.</title>
        <authorList>
            <person name="Kizina J."/>
            <person name="Harder J."/>
        </authorList>
    </citation>
    <scope>NUCLEOTIDE SEQUENCE [LARGE SCALE GENOMIC DNA]</scope>
    <source>
        <strain evidence="14 15">SWK21</strain>
    </source>
</reference>
<dbReference type="InterPro" id="IPR036185">
    <property type="entry name" value="DNA_heli_DnaB-like_N_sf"/>
</dbReference>
<name>A0A2G1W6C6_9BACT</name>
<dbReference type="Gene3D" id="3.40.50.300">
    <property type="entry name" value="P-loop containing nucleotide triphosphate hydrolases"/>
    <property type="match status" value="1"/>
</dbReference>
<dbReference type="GO" id="GO:0003677">
    <property type="term" value="F:DNA binding"/>
    <property type="evidence" value="ECO:0007669"/>
    <property type="project" value="UniProtKB-KW"/>
</dbReference>
<dbReference type="Gene3D" id="1.10.860.10">
    <property type="entry name" value="DNAb Helicase, Chain A"/>
    <property type="match status" value="1"/>
</dbReference>
<comment type="similarity">
    <text evidence="1">Belongs to the helicase family. DnaB subfamily.</text>
</comment>
<organism evidence="14 15">
    <name type="scientific">Rhodopirellula bahusiensis</name>
    <dbReference type="NCBI Taxonomy" id="2014065"/>
    <lineage>
        <taxon>Bacteria</taxon>
        <taxon>Pseudomonadati</taxon>
        <taxon>Planctomycetota</taxon>
        <taxon>Planctomycetia</taxon>
        <taxon>Pirellulales</taxon>
        <taxon>Pirellulaceae</taxon>
        <taxon>Rhodopirellula</taxon>
    </lineage>
</organism>
<evidence type="ECO:0000256" key="8">
    <source>
        <dbReference type="ARBA" id="ARBA00023125"/>
    </source>
</evidence>